<evidence type="ECO:0000313" key="1">
    <source>
        <dbReference type="EMBL" id="KTB36470.1"/>
    </source>
</evidence>
<evidence type="ECO:0000313" key="2">
    <source>
        <dbReference type="Proteomes" id="UP000054988"/>
    </source>
</evidence>
<accession>A0A0W0FJK5</accession>
<sequence length="82" mass="9537">MTLFHYLHSWRHILKKEAEQDSSNPESITKALTEHVHEIQYHGIDTSCKVPTLGEVLGKVLEKGCRRWAKGLHWCWVEGLRS</sequence>
<proteinExistence type="predicted"/>
<reference evidence="1 2" key="1">
    <citation type="submission" date="2015-12" db="EMBL/GenBank/DDBJ databases">
        <title>Draft genome sequence of Moniliophthora roreri, the causal agent of frosty pod rot of cacao.</title>
        <authorList>
            <person name="Aime M.C."/>
            <person name="Diaz-Valderrama J.R."/>
            <person name="Kijpornyongpan T."/>
            <person name="Phillips-Mora W."/>
        </authorList>
    </citation>
    <scope>NUCLEOTIDE SEQUENCE [LARGE SCALE GENOMIC DNA]</scope>
    <source>
        <strain evidence="1 2">MCA 2952</strain>
    </source>
</reference>
<comment type="caution">
    <text evidence="1">The sequence shown here is derived from an EMBL/GenBank/DDBJ whole genome shotgun (WGS) entry which is preliminary data.</text>
</comment>
<dbReference type="AlphaFoldDB" id="A0A0W0FJK5"/>
<protein>
    <submittedName>
        <fullName evidence="1">Uncharacterized protein</fullName>
    </submittedName>
</protein>
<gene>
    <name evidence="1" type="ORF">WG66_10978</name>
</gene>
<dbReference type="Proteomes" id="UP000054988">
    <property type="component" value="Unassembled WGS sequence"/>
</dbReference>
<name>A0A0W0FJK5_MONRR</name>
<dbReference type="EMBL" id="LATX01001899">
    <property type="protein sequence ID" value="KTB36470.1"/>
    <property type="molecule type" value="Genomic_DNA"/>
</dbReference>
<organism evidence="1 2">
    <name type="scientific">Moniliophthora roreri</name>
    <name type="common">Frosty pod rot fungus</name>
    <name type="synonym">Monilia roreri</name>
    <dbReference type="NCBI Taxonomy" id="221103"/>
    <lineage>
        <taxon>Eukaryota</taxon>
        <taxon>Fungi</taxon>
        <taxon>Dikarya</taxon>
        <taxon>Basidiomycota</taxon>
        <taxon>Agaricomycotina</taxon>
        <taxon>Agaricomycetes</taxon>
        <taxon>Agaricomycetidae</taxon>
        <taxon>Agaricales</taxon>
        <taxon>Marasmiineae</taxon>
        <taxon>Marasmiaceae</taxon>
        <taxon>Moniliophthora</taxon>
    </lineage>
</organism>